<feature type="signal peptide" evidence="3">
    <location>
        <begin position="1"/>
        <end position="26"/>
    </location>
</feature>
<dbReference type="InterPro" id="IPR051266">
    <property type="entry name" value="CLCR"/>
</dbReference>
<dbReference type="EMBL" id="CP109527">
    <property type="protein sequence ID" value="WTY37915.1"/>
    <property type="molecule type" value="Genomic_DNA"/>
</dbReference>
<feature type="transmembrane region" description="Helical" evidence="2">
    <location>
        <begin position="593"/>
        <end position="616"/>
    </location>
</feature>
<feature type="chain" id="PRO_5046645583" evidence="3">
    <location>
        <begin position="27"/>
        <end position="622"/>
    </location>
</feature>
<keyword evidence="3" id="KW-0732">Signal</keyword>
<keyword evidence="2" id="KW-1133">Transmembrane helix</keyword>
<name>A0ABZ1ND35_9NOCA</name>
<accession>A0ABZ1ND35</accession>
<feature type="compositionally biased region" description="Polar residues" evidence="1">
    <location>
        <begin position="561"/>
        <end position="583"/>
    </location>
</feature>
<keyword evidence="2" id="KW-0472">Membrane</keyword>
<reference evidence="5 6" key="1">
    <citation type="submission" date="2022-10" db="EMBL/GenBank/DDBJ databases">
        <title>The complete genomes of actinobacterial strains from the NBC collection.</title>
        <authorList>
            <person name="Joergensen T.S."/>
            <person name="Alvarez Arevalo M."/>
            <person name="Sterndorff E.B."/>
            <person name="Faurdal D."/>
            <person name="Vuksanovic O."/>
            <person name="Mourched A.-S."/>
            <person name="Charusanti P."/>
            <person name="Shaw S."/>
            <person name="Blin K."/>
            <person name="Weber T."/>
        </authorList>
    </citation>
    <scope>NUCLEOTIDE SEQUENCE [LARGE SCALE GENOMIC DNA]</scope>
    <source>
        <strain evidence="5 6">NBC_01413</strain>
    </source>
</reference>
<evidence type="ECO:0000256" key="3">
    <source>
        <dbReference type="SAM" id="SignalP"/>
    </source>
</evidence>
<dbReference type="Gene3D" id="3.40.50.410">
    <property type="entry name" value="von Willebrand factor, type A domain"/>
    <property type="match status" value="1"/>
</dbReference>
<evidence type="ECO:0000256" key="1">
    <source>
        <dbReference type="SAM" id="MobiDB-lite"/>
    </source>
</evidence>
<keyword evidence="2" id="KW-0812">Transmembrane</keyword>
<feature type="domain" description="VWFA" evidence="4">
    <location>
        <begin position="35"/>
        <end position="221"/>
    </location>
</feature>
<dbReference type="InterPro" id="IPR036465">
    <property type="entry name" value="vWFA_dom_sf"/>
</dbReference>
<dbReference type="SMART" id="SM00327">
    <property type="entry name" value="VWA"/>
    <property type="match status" value="1"/>
</dbReference>
<feature type="region of interest" description="Disordered" evidence="1">
    <location>
        <begin position="552"/>
        <end position="588"/>
    </location>
</feature>
<dbReference type="PANTHER" id="PTHR10579">
    <property type="entry name" value="CALCIUM-ACTIVATED CHLORIDE CHANNEL REGULATOR"/>
    <property type="match status" value="1"/>
</dbReference>
<evidence type="ECO:0000256" key="2">
    <source>
        <dbReference type="SAM" id="Phobius"/>
    </source>
</evidence>
<protein>
    <submittedName>
        <fullName evidence="5">VWA domain-containing protein</fullName>
    </submittedName>
</protein>
<gene>
    <name evidence="5" type="ORF">OG308_08790</name>
</gene>
<keyword evidence="6" id="KW-1185">Reference proteome</keyword>
<dbReference type="SUPFAM" id="SSF53300">
    <property type="entry name" value="vWA-like"/>
    <property type="match status" value="1"/>
</dbReference>
<evidence type="ECO:0000313" key="5">
    <source>
        <dbReference type="EMBL" id="WTY37915.1"/>
    </source>
</evidence>
<evidence type="ECO:0000313" key="6">
    <source>
        <dbReference type="Proteomes" id="UP001621418"/>
    </source>
</evidence>
<dbReference type="PROSITE" id="PS50234">
    <property type="entry name" value="VWFA"/>
    <property type="match status" value="1"/>
</dbReference>
<dbReference type="Pfam" id="PF13519">
    <property type="entry name" value="VWA_2"/>
    <property type="match status" value="1"/>
</dbReference>
<dbReference type="RefSeq" id="WP_405149857.1">
    <property type="nucleotide sequence ID" value="NZ_CP109527.1"/>
</dbReference>
<sequence length="622" mass="64580">MRFANLVGLATVGAIGLLPLAVPAFAAPTDTQYAPTMLVLDASGSMLGADPGGGTKMDAAKTAVRGFVQTAPAAAKVGLSVYGTGTGSTDAEKAVGCRDVSVLEPAETIDRPALTAAVDAITPSGFTPIGAALRTAASALPTEGPRSIVLVSDGLDTCSPPDPCEVARELSGQGADIVMHTIGFGVDDASRAQLTCIAETTGGTYTDAADGKTLEQVLPRVSTAALREYASAGTPVEGGEGYRNAPVVVPGQYLDTIGHKKPRYYAVDVPEGATAYFSGTVSFPLGDDAVRANNSLYMRVFGAEGKDCNVFEHESAVRSTDGVALTVSSTWTGATEPKDGTERTDKCKGGGRYYFTLEWAGVADSAPATLPLELNVAVEPGVTDAGPAAQPEPVSFTVPSSPVEPVAGGGSFNVATALDGPGVYSDTVQRGEFVFYKVKLDWGQGLAYRVRFLESPGRGLDNVSAVTTTLYTPYRKEVDYEFSSYNGSPDTVPNSKEAVATPEVRYRNRESSEKEVSENAMAGWYYIAVQAAPTVNDRGAVRPVPIELDLAVTGTPEPGPTYQTVPGSTGSSAGNVPDTAQVSDSDDDNAPELLGTGIAVVAFALVVGGIITFTLLRKRRRR</sequence>
<dbReference type="Proteomes" id="UP001621418">
    <property type="component" value="Chromosome"/>
</dbReference>
<evidence type="ECO:0000259" key="4">
    <source>
        <dbReference type="PROSITE" id="PS50234"/>
    </source>
</evidence>
<dbReference type="PANTHER" id="PTHR10579:SF43">
    <property type="entry name" value="ZINC FINGER (C3HC4-TYPE RING FINGER) FAMILY PROTEIN"/>
    <property type="match status" value="1"/>
</dbReference>
<organism evidence="5 6">
    <name type="scientific">Nocardia salmonicida</name>
    <dbReference type="NCBI Taxonomy" id="53431"/>
    <lineage>
        <taxon>Bacteria</taxon>
        <taxon>Bacillati</taxon>
        <taxon>Actinomycetota</taxon>
        <taxon>Actinomycetes</taxon>
        <taxon>Mycobacteriales</taxon>
        <taxon>Nocardiaceae</taxon>
        <taxon>Nocardia</taxon>
    </lineage>
</organism>
<proteinExistence type="predicted"/>
<dbReference type="InterPro" id="IPR002035">
    <property type="entry name" value="VWF_A"/>
</dbReference>